<evidence type="ECO:0000256" key="1">
    <source>
        <dbReference type="ARBA" id="ARBA00022448"/>
    </source>
</evidence>
<dbReference type="CDD" id="cd03230">
    <property type="entry name" value="ABC_DR_subfamily_A"/>
    <property type="match status" value="1"/>
</dbReference>
<dbReference type="Gene3D" id="3.40.50.300">
    <property type="entry name" value="P-loop containing nucleotide triphosphate hydrolases"/>
    <property type="match status" value="1"/>
</dbReference>
<name>A0A0D0HMF8_9BACL</name>
<dbReference type="InterPro" id="IPR051782">
    <property type="entry name" value="ABC_Transporter_VariousFunc"/>
</dbReference>
<dbReference type="PANTHER" id="PTHR42939">
    <property type="entry name" value="ABC TRANSPORTER ATP-BINDING PROTEIN ALBC-RELATED"/>
    <property type="match status" value="1"/>
</dbReference>
<dbReference type="SUPFAM" id="SSF52540">
    <property type="entry name" value="P-loop containing nucleoside triphosphate hydrolases"/>
    <property type="match status" value="1"/>
</dbReference>
<evidence type="ECO:0000259" key="4">
    <source>
        <dbReference type="PROSITE" id="PS50893"/>
    </source>
</evidence>
<dbReference type="GO" id="GO:0016887">
    <property type="term" value="F:ATP hydrolysis activity"/>
    <property type="evidence" value="ECO:0007669"/>
    <property type="project" value="InterPro"/>
</dbReference>
<protein>
    <submittedName>
        <fullName evidence="5">Sulfate/thiosulfate import ATP-binding protein CysA</fullName>
        <ecNumber evidence="5">3.6.3.25</ecNumber>
    </submittedName>
</protein>
<accession>A0A0D0HMF8</accession>
<dbReference type="RefSeq" id="WP_021094049.1">
    <property type="nucleotide sequence ID" value="NZ_ANOC01000008.1"/>
</dbReference>
<keyword evidence="2" id="KW-0547">Nucleotide-binding</keyword>
<organism evidence="5 6">
    <name type="scientific">Anoxybacillus ayderensis</name>
    <dbReference type="NCBI Taxonomy" id="265546"/>
    <lineage>
        <taxon>Bacteria</taxon>
        <taxon>Bacillati</taxon>
        <taxon>Bacillota</taxon>
        <taxon>Bacilli</taxon>
        <taxon>Bacillales</taxon>
        <taxon>Anoxybacillaceae</taxon>
        <taxon>Anoxybacillus</taxon>
    </lineage>
</organism>
<evidence type="ECO:0000313" key="6">
    <source>
        <dbReference type="Proteomes" id="UP000032047"/>
    </source>
</evidence>
<dbReference type="AlphaFoldDB" id="A0A0D0HMF8"/>
<comment type="caution">
    <text evidence="5">The sequence shown here is derived from an EMBL/GenBank/DDBJ whole genome shotgun (WGS) entry which is preliminary data.</text>
</comment>
<dbReference type="PANTHER" id="PTHR42939:SF1">
    <property type="entry name" value="ABC TRANSPORTER ATP-BINDING PROTEIN ALBC-RELATED"/>
    <property type="match status" value="1"/>
</dbReference>
<keyword evidence="6" id="KW-1185">Reference proteome</keyword>
<gene>
    <name evidence="5" type="ORF">JV16_02435</name>
</gene>
<keyword evidence="3 5" id="KW-0067">ATP-binding</keyword>
<dbReference type="InterPro" id="IPR003439">
    <property type="entry name" value="ABC_transporter-like_ATP-bd"/>
</dbReference>
<dbReference type="EMBL" id="JXTG01000017">
    <property type="protein sequence ID" value="KIP20387.1"/>
    <property type="molecule type" value="Genomic_DNA"/>
</dbReference>
<keyword evidence="5" id="KW-0378">Hydrolase</keyword>
<dbReference type="PROSITE" id="PS50893">
    <property type="entry name" value="ABC_TRANSPORTER_2"/>
    <property type="match status" value="1"/>
</dbReference>
<proteinExistence type="predicted"/>
<dbReference type="Pfam" id="PF00005">
    <property type="entry name" value="ABC_tran"/>
    <property type="match status" value="1"/>
</dbReference>
<evidence type="ECO:0000256" key="3">
    <source>
        <dbReference type="ARBA" id="ARBA00022840"/>
    </source>
</evidence>
<dbReference type="SMART" id="SM00382">
    <property type="entry name" value="AAA"/>
    <property type="match status" value="1"/>
</dbReference>
<evidence type="ECO:0000313" key="5">
    <source>
        <dbReference type="EMBL" id="KIP20387.1"/>
    </source>
</evidence>
<dbReference type="EC" id="3.6.3.25" evidence="5"/>
<dbReference type="Proteomes" id="UP000032047">
    <property type="component" value="Unassembled WGS sequence"/>
</dbReference>
<feature type="domain" description="ABC transporter" evidence="4">
    <location>
        <begin position="2"/>
        <end position="227"/>
    </location>
</feature>
<reference evidence="5 6" key="1">
    <citation type="submission" date="2015-01" db="EMBL/GenBank/DDBJ databases">
        <title>Genome sequence of Anoxybacillus ayderensis strain AB04.</title>
        <authorList>
            <person name="Belduz A.O."/>
            <person name="Canakci S."/>
            <person name="Chan K.-G."/>
            <person name="Kahar U.M."/>
            <person name="Yaakob A.S."/>
            <person name="Chan C.S."/>
            <person name="Goh K.M."/>
        </authorList>
    </citation>
    <scope>NUCLEOTIDE SEQUENCE [LARGE SCALE GENOMIC DNA]</scope>
    <source>
        <strain evidence="5 6">AB04</strain>
    </source>
</reference>
<dbReference type="PATRIC" id="fig|265546.4.peg.2448"/>
<dbReference type="InterPro" id="IPR003593">
    <property type="entry name" value="AAA+_ATPase"/>
</dbReference>
<dbReference type="GO" id="GO:0005524">
    <property type="term" value="F:ATP binding"/>
    <property type="evidence" value="ECO:0007669"/>
    <property type="project" value="UniProtKB-KW"/>
</dbReference>
<evidence type="ECO:0000256" key="2">
    <source>
        <dbReference type="ARBA" id="ARBA00022741"/>
    </source>
</evidence>
<sequence length="299" mass="34625">MIQINHVSKRFGELEAIKDVTFSVTKGSIYGLLGSNGAGKTTLMKMIAGIYKQDKGTITIDGEPIFENIKQKERIIFLPDALYFFPHTTIRQMADFYRHIYPKWSEERFRNMQELFPIDVNKKIHRMSKGMQRQVAFWLAFSTMPDVLILDEPLDGLDAVMRQKVKNILFQDVAEREMTVVISSHNLFEVEDLCDRIGMLHHGSLIIEKELDNLKTNIHKVQVAFQGQIPFSFLQHIDVVYQEQRGSVLLCIVRGEEEQIIAHIQKHEPILFDLLPLTLEEIFIYEMGEQGYAIENILV</sequence>
<keyword evidence="1" id="KW-0813">Transport</keyword>
<dbReference type="InterPro" id="IPR027417">
    <property type="entry name" value="P-loop_NTPase"/>
</dbReference>